<evidence type="ECO:0000256" key="1">
    <source>
        <dbReference type="SAM" id="SignalP"/>
    </source>
</evidence>
<dbReference type="AlphaFoldDB" id="A0A9P9HVE3"/>
<comment type="caution">
    <text evidence="2">The sequence shown here is derived from an EMBL/GenBank/DDBJ whole genome shotgun (WGS) entry which is preliminary data.</text>
</comment>
<evidence type="ECO:0000313" key="2">
    <source>
        <dbReference type="EMBL" id="KAH7264335.1"/>
    </source>
</evidence>
<protein>
    <recommendedName>
        <fullName evidence="4">Secreted protein</fullName>
    </recommendedName>
</protein>
<evidence type="ECO:0008006" key="4">
    <source>
        <dbReference type="Google" id="ProtNLM"/>
    </source>
</evidence>
<organism evidence="2 3">
    <name type="scientific">Fusarium solani</name>
    <name type="common">Filamentous fungus</name>
    <dbReference type="NCBI Taxonomy" id="169388"/>
    <lineage>
        <taxon>Eukaryota</taxon>
        <taxon>Fungi</taxon>
        <taxon>Dikarya</taxon>
        <taxon>Ascomycota</taxon>
        <taxon>Pezizomycotina</taxon>
        <taxon>Sordariomycetes</taxon>
        <taxon>Hypocreomycetidae</taxon>
        <taxon>Hypocreales</taxon>
        <taxon>Nectriaceae</taxon>
        <taxon>Fusarium</taxon>
        <taxon>Fusarium solani species complex</taxon>
    </lineage>
</organism>
<dbReference type="Proteomes" id="UP000736672">
    <property type="component" value="Unassembled WGS sequence"/>
</dbReference>
<reference evidence="2" key="1">
    <citation type="journal article" date="2021" name="Nat. Commun.">
        <title>Genetic determinants of endophytism in the Arabidopsis root mycobiome.</title>
        <authorList>
            <person name="Mesny F."/>
            <person name="Miyauchi S."/>
            <person name="Thiergart T."/>
            <person name="Pickel B."/>
            <person name="Atanasova L."/>
            <person name="Karlsson M."/>
            <person name="Huettel B."/>
            <person name="Barry K.W."/>
            <person name="Haridas S."/>
            <person name="Chen C."/>
            <person name="Bauer D."/>
            <person name="Andreopoulos W."/>
            <person name="Pangilinan J."/>
            <person name="LaButti K."/>
            <person name="Riley R."/>
            <person name="Lipzen A."/>
            <person name="Clum A."/>
            <person name="Drula E."/>
            <person name="Henrissat B."/>
            <person name="Kohler A."/>
            <person name="Grigoriev I.V."/>
            <person name="Martin F.M."/>
            <person name="Hacquard S."/>
        </authorList>
    </citation>
    <scope>NUCLEOTIDE SEQUENCE</scope>
    <source>
        <strain evidence="2">FSSC 5 MPI-SDFR-AT-0091</strain>
    </source>
</reference>
<name>A0A9P9HVE3_FUSSL</name>
<sequence>MGRIMTVILFSIDNCASFLILHAQSFAIPWFCAANLTASSCELSQVHDGHSTVLKQVPVQHNHDIQGINLTA</sequence>
<proteinExistence type="predicted"/>
<evidence type="ECO:0000313" key="3">
    <source>
        <dbReference type="Proteomes" id="UP000736672"/>
    </source>
</evidence>
<keyword evidence="3" id="KW-1185">Reference proteome</keyword>
<keyword evidence="1" id="KW-0732">Signal</keyword>
<feature type="signal peptide" evidence="1">
    <location>
        <begin position="1"/>
        <end position="17"/>
    </location>
</feature>
<feature type="chain" id="PRO_5040331789" description="Secreted protein" evidence="1">
    <location>
        <begin position="18"/>
        <end position="72"/>
    </location>
</feature>
<accession>A0A9P9HVE3</accession>
<gene>
    <name evidence="2" type="ORF">B0J15DRAFT_490593</name>
</gene>
<dbReference type="EMBL" id="JAGTJS010000007">
    <property type="protein sequence ID" value="KAH7264335.1"/>
    <property type="molecule type" value="Genomic_DNA"/>
</dbReference>